<keyword evidence="3" id="KW-1185">Reference proteome</keyword>
<dbReference type="EMBL" id="PVXL01000031">
    <property type="protein sequence ID" value="PRR74332.1"/>
    <property type="molecule type" value="Genomic_DNA"/>
</dbReference>
<accession>A0A9X7J470</accession>
<feature type="domain" description="Uroporphyrinogen decarboxylase (URO-D)" evidence="1">
    <location>
        <begin position="69"/>
        <end position="340"/>
    </location>
</feature>
<dbReference type="GO" id="GO:0032259">
    <property type="term" value="P:methylation"/>
    <property type="evidence" value="ECO:0007669"/>
    <property type="project" value="UniProtKB-KW"/>
</dbReference>
<evidence type="ECO:0000259" key="1">
    <source>
        <dbReference type="Pfam" id="PF01208"/>
    </source>
</evidence>
<dbReference type="Proteomes" id="UP000239430">
    <property type="component" value="Unassembled WGS sequence"/>
</dbReference>
<keyword evidence="2" id="KW-0489">Methyltransferase</keyword>
<dbReference type="AlphaFoldDB" id="A0A9X7J470"/>
<dbReference type="InterPro" id="IPR038071">
    <property type="entry name" value="UROD/MetE-like_sf"/>
</dbReference>
<organism evidence="2 3">
    <name type="scientific">Neomoorella stamsii</name>
    <dbReference type="NCBI Taxonomy" id="1266720"/>
    <lineage>
        <taxon>Bacteria</taxon>
        <taxon>Bacillati</taxon>
        <taxon>Bacillota</taxon>
        <taxon>Clostridia</taxon>
        <taxon>Neomoorellales</taxon>
        <taxon>Neomoorellaceae</taxon>
        <taxon>Neomoorella</taxon>
    </lineage>
</organism>
<dbReference type="GO" id="GO:0004853">
    <property type="term" value="F:uroporphyrinogen decarboxylase activity"/>
    <property type="evidence" value="ECO:0007669"/>
    <property type="project" value="InterPro"/>
</dbReference>
<protein>
    <submittedName>
        <fullName evidence="2">Methylcobalamin:coenzyme M methyltransferase</fullName>
    </submittedName>
</protein>
<dbReference type="PANTHER" id="PTHR47099">
    <property type="entry name" value="METHYLCOBAMIDE:COM METHYLTRANSFERASE MTBA"/>
    <property type="match status" value="1"/>
</dbReference>
<dbReference type="Pfam" id="PF01208">
    <property type="entry name" value="URO-D"/>
    <property type="match status" value="1"/>
</dbReference>
<dbReference type="InterPro" id="IPR052024">
    <property type="entry name" value="Methanogen_methyltrans"/>
</dbReference>
<dbReference type="PANTHER" id="PTHR47099:SF1">
    <property type="entry name" value="METHYLCOBAMIDE:COM METHYLTRANSFERASE MTBA"/>
    <property type="match status" value="1"/>
</dbReference>
<dbReference type="GO" id="GO:0008168">
    <property type="term" value="F:methyltransferase activity"/>
    <property type="evidence" value="ECO:0007669"/>
    <property type="project" value="UniProtKB-KW"/>
</dbReference>
<dbReference type="InterPro" id="IPR000257">
    <property type="entry name" value="Uroporphyrinogen_deCOase"/>
</dbReference>
<comment type="caution">
    <text evidence="2">The sequence shown here is derived from an EMBL/GenBank/DDBJ whole genome shotgun (WGS) entry which is preliminary data.</text>
</comment>
<evidence type="ECO:0000313" key="3">
    <source>
        <dbReference type="Proteomes" id="UP000239430"/>
    </source>
</evidence>
<sequence length="354" mass="40387">MATKYINAKVGFYPSWWYKNYGISYNRQYYYDPDYRVDAFQKQQRILYERFGDVGMGKPDPEPEPFIDYGMVLLPEVFGCEVKFFDDAIPWAVPANLSEEEIFQLKVPDITQAYPMTEIIKQMDYLEQKYGRVTGNINTTGVLNLGLKIRGDQLYIDFFENPDLVHHLFNICTETIIQLARYVKSRTGTLASSVTPMAPPEMYVLPDCTVVQISRQAFEEFVLPYENRLSATLQPFGIHHCGKADHMLEGYAKVNNLSFLEVGPMTDLKRLRELMPDVFVNARIDPVRMLNCSPEEIAGDVKRIIDIGAPYDKLSIDAVGCDYGTPDANVRAMLKTAREYSAAKIAAQQKEEIA</sequence>
<keyword evidence="2" id="KW-0808">Transferase</keyword>
<evidence type="ECO:0000313" key="2">
    <source>
        <dbReference type="EMBL" id="PRR74332.1"/>
    </source>
</evidence>
<reference evidence="2 3" key="1">
    <citation type="submission" date="2018-03" db="EMBL/GenBank/DDBJ databases">
        <title>Genome sequence of Moorella stamsii DSM 26217.</title>
        <authorList>
            <person name="Poehlein A."/>
            <person name="Daniel R."/>
        </authorList>
    </citation>
    <scope>NUCLEOTIDE SEQUENCE [LARGE SCALE GENOMIC DNA]</scope>
    <source>
        <strain evidence="3">DSM 26217</strain>
    </source>
</reference>
<proteinExistence type="predicted"/>
<dbReference type="GO" id="GO:0006779">
    <property type="term" value="P:porphyrin-containing compound biosynthetic process"/>
    <property type="evidence" value="ECO:0007669"/>
    <property type="project" value="InterPro"/>
</dbReference>
<name>A0A9X7J470_9FIRM</name>
<dbReference type="Gene3D" id="3.20.20.210">
    <property type="match status" value="1"/>
</dbReference>
<dbReference type="RefSeq" id="WP_054935985.1">
    <property type="nucleotide sequence ID" value="NZ_PVXL01000031.1"/>
</dbReference>
<gene>
    <name evidence="2" type="ORF">MOST_10940</name>
</gene>
<dbReference type="SUPFAM" id="SSF51726">
    <property type="entry name" value="UROD/MetE-like"/>
    <property type="match status" value="1"/>
</dbReference>